<protein>
    <submittedName>
        <fullName evidence="3">Protease PrsW</fullName>
    </submittedName>
</protein>
<accession>A0A6F8XJ43</accession>
<feature type="transmembrane region" description="Helical" evidence="2">
    <location>
        <begin position="57"/>
        <end position="76"/>
    </location>
</feature>
<evidence type="ECO:0000313" key="4">
    <source>
        <dbReference type="Proteomes" id="UP000502508"/>
    </source>
</evidence>
<dbReference type="KEGG" id="pfla:Pflav_002290"/>
<dbReference type="AlphaFoldDB" id="A0A6F8XJ43"/>
<dbReference type="PANTHER" id="PTHR36844:SF1">
    <property type="entry name" value="PROTEASE PRSW"/>
    <property type="match status" value="1"/>
</dbReference>
<evidence type="ECO:0000256" key="2">
    <source>
        <dbReference type="SAM" id="Phobius"/>
    </source>
</evidence>
<dbReference type="GO" id="GO:0008233">
    <property type="term" value="F:peptidase activity"/>
    <property type="evidence" value="ECO:0007669"/>
    <property type="project" value="UniProtKB-KW"/>
</dbReference>
<dbReference type="RefSeq" id="WP_173032992.1">
    <property type="nucleotide sequence ID" value="NZ_AP022870.1"/>
</dbReference>
<reference evidence="3 4" key="1">
    <citation type="submission" date="2020-03" db="EMBL/GenBank/DDBJ databases">
        <title>Whole genome shotgun sequence of Phytohabitans flavus NBRC 107702.</title>
        <authorList>
            <person name="Komaki H."/>
            <person name="Tamura T."/>
        </authorList>
    </citation>
    <scope>NUCLEOTIDE SEQUENCE [LARGE SCALE GENOMIC DNA]</scope>
    <source>
        <strain evidence="3 4">NBRC 107702</strain>
    </source>
</reference>
<evidence type="ECO:0000313" key="3">
    <source>
        <dbReference type="EMBL" id="BCB73819.1"/>
    </source>
</evidence>
<reference evidence="3 4" key="2">
    <citation type="submission" date="2020-03" db="EMBL/GenBank/DDBJ databases">
        <authorList>
            <person name="Ichikawa N."/>
            <person name="Kimura A."/>
            <person name="Kitahashi Y."/>
            <person name="Uohara A."/>
        </authorList>
    </citation>
    <scope>NUCLEOTIDE SEQUENCE [LARGE SCALE GENOMIC DNA]</scope>
    <source>
        <strain evidence="3 4">NBRC 107702</strain>
    </source>
</reference>
<keyword evidence="3" id="KW-0378">Hydrolase</keyword>
<keyword evidence="2" id="KW-0472">Membrane</keyword>
<feature type="transmembrane region" description="Helical" evidence="2">
    <location>
        <begin position="204"/>
        <end position="230"/>
    </location>
</feature>
<dbReference type="EMBL" id="AP022870">
    <property type="protein sequence ID" value="BCB73819.1"/>
    <property type="molecule type" value="Genomic_DNA"/>
</dbReference>
<feature type="transmembrane region" description="Helical" evidence="2">
    <location>
        <begin position="88"/>
        <end position="109"/>
    </location>
</feature>
<gene>
    <name evidence="3" type="ORF">Pflav_002290</name>
</gene>
<sequence length="384" mass="41842">MSTDTRRDALWESGWGTRFTFYQPRNLAMWVYLLLVCAGAVLWVRNVAGQATAYGDVLVVAIVLFGLYGALFWWFTQHIDRYAHQSRKLIVVAFLWGAFAATWAMAANANGPIISLWGKGIGRSLATDWGAGLTAPFTEELSKGFGLLLLIAMAPRLVATAFDGFVLGAFIGLGFQLLEDVQYALTSAGQEFGANPVGNALTTIVLRMALGVAAHILYSAVFCTGLVYFLGRPAEPRRRGRGLLLMASAIALHGLWDSLSGFAGSNGLLIFVLVVILLALSFYVVTRAFKWSVPREREFMREVMAPEVAGGAITQEELDTLSGDRKARKAYRKAGHGHANRQRRRHLLDAAHDLADELARSGGQETPRVSHARTEVARVRGGSG</sequence>
<proteinExistence type="predicted"/>
<keyword evidence="4" id="KW-1185">Reference proteome</keyword>
<feature type="transmembrane region" description="Helical" evidence="2">
    <location>
        <begin position="27"/>
        <end position="45"/>
    </location>
</feature>
<dbReference type="Pfam" id="PF13367">
    <property type="entry name" value="PrsW-protease"/>
    <property type="match status" value="1"/>
</dbReference>
<evidence type="ECO:0000256" key="1">
    <source>
        <dbReference type="SAM" id="MobiDB-lite"/>
    </source>
</evidence>
<dbReference type="PANTHER" id="PTHR36844">
    <property type="entry name" value="PROTEASE PRSW"/>
    <property type="match status" value="1"/>
</dbReference>
<name>A0A6F8XJ43_9ACTN</name>
<feature type="transmembrane region" description="Helical" evidence="2">
    <location>
        <begin position="268"/>
        <end position="289"/>
    </location>
</feature>
<keyword evidence="2" id="KW-1133">Transmembrane helix</keyword>
<dbReference type="InterPro" id="IPR026898">
    <property type="entry name" value="PrsW"/>
</dbReference>
<feature type="transmembrane region" description="Helical" evidence="2">
    <location>
        <begin position="157"/>
        <end position="178"/>
    </location>
</feature>
<feature type="region of interest" description="Disordered" evidence="1">
    <location>
        <begin position="360"/>
        <end position="384"/>
    </location>
</feature>
<keyword evidence="2" id="KW-0812">Transmembrane</keyword>
<dbReference type="Proteomes" id="UP000502508">
    <property type="component" value="Chromosome"/>
</dbReference>
<organism evidence="3 4">
    <name type="scientific">Phytohabitans flavus</name>
    <dbReference type="NCBI Taxonomy" id="1076124"/>
    <lineage>
        <taxon>Bacteria</taxon>
        <taxon>Bacillati</taxon>
        <taxon>Actinomycetota</taxon>
        <taxon>Actinomycetes</taxon>
        <taxon>Micromonosporales</taxon>
        <taxon>Micromonosporaceae</taxon>
    </lineage>
</organism>
<dbReference type="GO" id="GO:0006508">
    <property type="term" value="P:proteolysis"/>
    <property type="evidence" value="ECO:0007669"/>
    <property type="project" value="UniProtKB-KW"/>
</dbReference>
<keyword evidence="3" id="KW-0645">Protease</keyword>